<evidence type="ECO:0000313" key="1">
    <source>
        <dbReference type="EMBL" id="MBS1259076.1"/>
    </source>
</evidence>
<dbReference type="InterPro" id="IPR019062">
    <property type="entry name" value="Restrct_endonuc_II_HpaII"/>
</dbReference>
<proteinExistence type="predicted"/>
<name>A0A941W5X6_9BACT</name>
<protein>
    <recommendedName>
        <fullName evidence="3">HpaII family restriction endonuclease</fullName>
    </recommendedName>
</protein>
<dbReference type="EMBL" id="JAANXD010000080">
    <property type="protein sequence ID" value="MBS1259076.1"/>
    <property type="molecule type" value="Genomic_DNA"/>
</dbReference>
<reference evidence="1" key="1">
    <citation type="journal article" date="2021" name="ISME J.">
        <title>Fine-scale metabolic discontinuity in a stratified prokaryote microbiome of a Red Sea deep halocline.</title>
        <authorList>
            <person name="Michoud G."/>
            <person name="Ngugi D.K."/>
            <person name="Barozzi A."/>
            <person name="Merlino G."/>
            <person name="Calleja M.L."/>
            <person name="Delgado-Huertas A."/>
            <person name="Moran X.A.G."/>
            <person name="Daffonchio D."/>
        </authorList>
    </citation>
    <scope>NUCLEOTIDE SEQUENCE</scope>
    <source>
        <strain evidence="1">SuakinDeep_MAG55_1</strain>
    </source>
</reference>
<accession>A0A941W5X6</accession>
<dbReference type="Pfam" id="PF09561">
    <property type="entry name" value="RE_HpaII"/>
    <property type="match status" value="1"/>
</dbReference>
<comment type="caution">
    <text evidence="1">The sequence shown here is derived from an EMBL/GenBank/DDBJ whole genome shotgun (WGS) entry which is preliminary data.</text>
</comment>
<gene>
    <name evidence="1" type="ORF">MAG551_02142</name>
</gene>
<sequence length="159" mass="18824">MNIEFVDIQSKNLKLNLQLIDSSLPEILSYLLLYRYTESKSLLRDLLKIIEKKNPLNFDTEFNHPFYEYKIKNFLTDSALGMTPGRTWTGEYDATGGIIIVKEDGELVCYHIYNRNEFQEYLINNTKLEQASMTRYEFGELYEEGDRKLIKLNLQVRFN</sequence>
<organism evidence="1 2">
    <name type="scientific">Candidatus Scalindua arabica</name>
    <dbReference type="NCBI Taxonomy" id="1127984"/>
    <lineage>
        <taxon>Bacteria</taxon>
        <taxon>Pseudomonadati</taxon>
        <taxon>Planctomycetota</taxon>
        <taxon>Candidatus Brocadiia</taxon>
        <taxon>Candidatus Brocadiales</taxon>
        <taxon>Candidatus Scalinduaceae</taxon>
        <taxon>Candidatus Scalindua</taxon>
    </lineage>
</organism>
<evidence type="ECO:0008006" key="3">
    <source>
        <dbReference type="Google" id="ProtNLM"/>
    </source>
</evidence>
<evidence type="ECO:0000313" key="2">
    <source>
        <dbReference type="Proteomes" id="UP000722750"/>
    </source>
</evidence>
<dbReference type="Proteomes" id="UP000722750">
    <property type="component" value="Unassembled WGS sequence"/>
</dbReference>
<dbReference type="AlphaFoldDB" id="A0A941W5X6"/>